<evidence type="ECO:0000313" key="3">
    <source>
        <dbReference type="EMBL" id="EPR41781.1"/>
    </source>
</evidence>
<keyword evidence="2" id="KW-0472">Membrane</keyword>
<feature type="region of interest" description="Disordered" evidence="1">
    <location>
        <begin position="472"/>
        <end position="493"/>
    </location>
</feature>
<reference evidence="3 4" key="1">
    <citation type="journal article" date="2013" name="Genome Announc.">
        <title>Draft genome sequences for three mercury-methylating, sulfate-reducing bacteria.</title>
        <authorList>
            <person name="Brown S.D."/>
            <person name="Hurt R.A.Jr."/>
            <person name="Gilmour C.C."/>
            <person name="Elias D.A."/>
        </authorList>
    </citation>
    <scope>NUCLEOTIDE SEQUENCE [LARGE SCALE GENOMIC DNA]</scope>
    <source>
        <strain evidence="3 4">DSM 2059</strain>
    </source>
</reference>
<dbReference type="Pfam" id="PF11739">
    <property type="entry name" value="YdbH-like"/>
    <property type="match status" value="1"/>
</dbReference>
<evidence type="ECO:0000256" key="2">
    <source>
        <dbReference type="SAM" id="Phobius"/>
    </source>
</evidence>
<protein>
    <submittedName>
        <fullName evidence="3">Dicarboxylate transport</fullName>
    </submittedName>
</protein>
<keyword evidence="2" id="KW-1133">Transmembrane helix</keyword>
<dbReference type="OrthoDB" id="5429826at2"/>
<dbReference type="EMBL" id="ATHJ01000072">
    <property type="protein sequence ID" value="EPR41781.1"/>
    <property type="molecule type" value="Genomic_DNA"/>
</dbReference>
<dbReference type="STRING" id="897.B2D07_01470"/>
<dbReference type="Proteomes" id="UP000014977">
    <property type="component" value="Unassembled WGS sequence"/>
</dbReference>
<dbReference type="AlphaFoldDB" id="S7TXJ7"/>
<name>S7TXJ7_DESML</name>
<keyword evidence="4" id="KW-1185">Reference proteome</keyword>
<dbReference type="RefSeq" id="WP_020875816.1">
    <property type="nucleotide sequence ID" value="NZ_ATHJ01000072.1"/>
</dbReference>
<gene>
    <name evidence="3" type="ORF">dsmv_0081</name>
</gene>
<keyword evidence="2" id="KW-0812">Transmembrane</keyword>
<comment type="caution">
    <text evidence="3">The sequence shown here is derived from an EMBL/GenBank/DDBJ whole genome shotgun (WGS) entry which is preliminary data.</text>
</comment>
<feature type="transmembrane region" description="Helical" evidence="2">
    <location>
        <begin position="12"/>
        <end position="37"/>
    </location>
</feature>
<evidence type="ECO:0000256" key="1">
    <source>
        <dbReference type="SAM" id="MobiDB-lite"/>
    </source>
</evidence>
<dbReference type="InterPro" id="IPR021730">
    <property type="entry name" value="YdbH"/>
</dbReference>
<accession>S7TXJ7</accession>
<organism evidence="3 4">
    <name type="scientific">Desulfococcus multivorans DSM 2059</name>
    <dbReference type="NCBI Taxonomy" id="1121405"/>
    <lineage>
        <taxon>Bacteria</taxon>
        <taxon>Pseudomonadati</taxon>
        <taxon>Thermodesulfobacteriota</taxon>
        <taxon>Desulfobacteria</taxon>
        <taxon>Desulfobacterales</taxon>
        <taxon>Desulfococcaceae</taxon>
        <taxon>Desulfococcus</taxon>
    </lineage>
</organism>
<dbReference type="eggNOG" id="COG2911">
    <property type="taxonomic scope" value="Bacteria"/>
</dbReference>
<proteinExistence type="predicted"/>
<sequence length="917" mass="98941">MVVQRKRRRLLVGSGLMLIGLVGVIFVGIAALLPAYLGSEAFYRAASGDGLPEFRWDVRRIGATGADIAKIRIGPVGAPALIAESFRLDYAPTAPVRRHIQRVAITGLEIWCGIGEDGFFIRGIDLGGLMKRFSSTDSSADGSLRPAFLPETIEIRHSRIRFTWKNQVFAIPVDLRMTTPPEPADRFKARIDAALFDRDITVEGAVDVTSGHARWHISAPDLSIASLIRAAGLPFETTASGSLTVAADADFQITPFALQKAAVHFESDRSRIRTGPLTVQDPDGPHPISLDLAATDIHTWEIRLADLSLVSPLPALLSRLAARITLTDDGVEGRGNAVFRIPPSEAHGNDGTEKSGDIPLPIVFTFGLSPSGTWRLTLTTPDPVNPSASASVKWGKGIVHGAIPRVAVSGEGKFNGGILRCVAETGPIRVAAPGVDAGMASLALDGEIRFENFENARVAAALRAVETRVSTGTGSERTTARIPSSNVSGKGRFSRTTGLSFEGSAEISDGVVEVPDQRVRIAGIQAALPLAWPWTEAEQRGTCTMAALRWQGQNMGALKGGLRRGPRGLGFEGRFFSRTLPGLVLKITGDAPFLSPGMPFALSWSTRYRPSVPLDLGRFGSAAEGAVIEGILTVKGRMDAGGEGPPAGEMQVALSGGRITHREKGIRMENMRLDLCFPEFPVVRSASDQRLAVERMTLGEIQLENVDIRFQIEPETVVLVERGRFGWCGGNVDARSFRISPGTTDADLVLYCDRLNLARLLDQLGVARAEGNGAVNGRLPIRLRKGRLVFDDGFLYSTPGDGGVIHVSAAEVLTAGIPRDTPQFAQVDLAMEALKSYEYDWVRLRLATEGEYLRLALQFDGRPTSPLPFVYNETFGGFVRVEAGHPGSRFEGIRLDVNLGLPLDKILRYKGLMEMVR</sequence>
<evidence type="ECO:0000313" key="4">
    <source>
        <dbReference type="Proteomes" id="UP000014977"/>
    </source>
</evidence>